<protein>
    <submittedName>
        <fullName evidence="4">Uncharacterized protein LOC111307757 isoform X1</fullName>
    </submittedName>
</protein>
<name>A0A6P6A9Q3_DURZI</name>
<dbReference type="KEGG" id="dzi:111307757"/>
<dbReference type="GeneID" id="111307757"/>
<keyword evidence="3" id="KW-1185">Reference proteome</keyword>
<dbReference type="RefSeq" id="XP_022761664.1">
    <property type="nucleotide sequence ID" value="XM_022905929.1"/>
</dbReference>
<feature type="coiled-coil region" evidence="1">
    <location>
        <begin position="217"/>
        <end position="244"/>
    </location>
</feature>
<organism evidence="3 4">
    <name type="scientific">Durio zibethinus</name>
    <name type="common">Durian</name>
    <dbReference type="NCBI Taxonomy" id="66656"/>
    <lineage>
        <taxon>Eukaryota</taxon>
        <taxon>Viridiplantae</taxon>
        <taxon>Streptophyta</taxon>
        <taxon>Embryophyta</taxon>
        <taxon>Tracheophyta</taxon>
        <taxon>Spermatophyta</taxon>
        <taxon>Magnoliopsida</taxon>
        <taxon>eudicotyledons</taxon>
        <taxon>Gunneridae</taxon>
        <taxon>Pentapetalae</taxon>
        <taxon>rosids</taxon>
        <taxon>malvids</taxon>
        <taxon>Malvales</taxon>
        <taxon>Malvaceae</taxon>
        <taxon>Helicteroideae</taxon>
        <taxon>Durio</taxon>
    </lineage>
</organism>
<dbReference type="Pfam" id="PF03101">
    <property type="entry name" value="FAR1"/>
    <property type="match status" value="1"/>
</dbReference>
<feature type="domain" description="FAR1" evidence="2">
    <location>
        <begin position="119"/>
        <end position="207"/>
    </location>
</feature>
<dbReference type="PANTHER" id="PTHR46328">
    <property type="entry name" value="FAR-RED IMPAIRED RESPONSIVE (FAR1) FAMILY PROTEIN-RELATED"/>
    <property type="match status" value="1"/>
</dbReference>
<proteinExistence type="predicted"/>
<reference evidence="4" key="1">
    <citation type="submission" date="2025-08" db="UniProtKB">
        <authorList>
            <consortium name="RefSeq"/>
        </authorList>
    </citation>
    <scope>IDENTIFICATION</scope>
    <source>
        <tissue evidence="4">Fruit stalk</tissue>
    </source>
</reference>
<gene>
    <name evidence="4" type="primary">LOC111307757</name>
</gene>
<keyword evidence="1" id="KW-0175">Coiled coil</keyword>
<dbReference type="InterPro" id="IPR004330">
    <property type="entry name" value="FAR1_DNA_bnd_dom"/>
</dbReference>
<dbReference type="OrthoDB" id="1886686at2759"/>
<evidence type="ECO:0000313" key="3">
    <source>
        <dbReference type="Proteomes" id="UP000515121"/>
    </source>
</evidence>
<dbReference type="AlphaFoldDB" id="A0A6P6A9Q3"/>
<evidence type="ECO:0000259" key="2">
    <source>
        <dbReference type="Pfam" id="PF03101"/>
    </source>
</evidence>
<dbReference type="PANTHER" id="PTHR46328:SF39">
    <property type="entry name" value="PROTEIN FAR1-RELATED SEQUENCE 5-LIKE"/>
    <property type="match status" value="1"/>
</dbReference>
<accession>A0A6P6A9Q3</accession>
<sequence length="296" mass="33720">MEKENLFEHIVITESCIEGESGVSEADRNKEEKVLTTERCVEGESNVREADKNKGQKVLITESCIEGESGISEAGKDKEENVLIIESCAGDESGLCELDLNQEPHEGMLFESVQAAKAFYDEYARRVGFFTRIISSRKSELDGSIIHRRLACNKEGFNQNRQKSTRVRIRKRESKREGCMARMNVKREKPGRYVISKFVKEHNHPLLITSGKDQSYSDDKDKKIQELSYELDQANEELVACRELLCAFMTAIEEHTNHLSRTVESAVQNIREIAGDSTLFDLPGFVNWLWAANLYE</sequence>
<evidence type="ECO:0000313" key="4">
    <source>
        <dbReference type="RefSeq" id="XP_022761664.1"/>
    </source>
</evidence>
<evidence type="ECO:0000256" key="1">
    <source>
        <dbReference type="SAM" id="Coils"/>
    </source>
</evidence>
<dbReference type="Proteomes" id="UP000515121">
    <property type="component" value="Unplaced"/>
</dbReference>